<dbReference type="FunFam" id="3.40.50.261:FF:000001">
    <property type="entry name" value="Succinate--CoA ligase [ADP-forming] subunit beta"/>
    <property type="match status" value="1"/>
</dbReference>
<feature type="binding site" evidence="8">
    <location>
        <position position="473"/>
    </location>
    <ligand>
        <name>ATP</name>
        <dbReference type="ChEBI" id="CHEBI:30616"/>
    </ligand>
</feature>
<dbReference type="InterPro" id="IPR005809">
    <property type="entry name" value="Succ_CoA_ligase-like_bsu"/>
</dbReference>
<dbReference type="NCBIfam" id="NF001913">
    <property type="entry name" value="PRK00696.1"/>
    <property type="match status" value="1"/>
</dbReference>
<dbReference type="InterPro" id="IPR024370">
    <property type="entry name" value="PBP_domain"/>
</dbReference>
<dbReference type="GO" id="GO:0005829">
    <property type="term" value="C:cytosol"/>
    <property type="evidence" value="ECO:0007669"/>
    <property type="project" value="TreeGrafter"/>
</dbReference>
<comment type="caution">
    <text evidence="14">The sequence shown here is derived from an EMBL/GenBank/DDBJ whole genome shotgun (WGS) entry which is preliminary data.</text>
</comment>
<dbReference type="EMBL" id="JAAGAX010000511">
    <property type="protein sequence ID" value="KAF2281703.1"/>
    <property type="molecule type" value="Genomic_DNA"/>
</dbReference>
<dbReference type="SUPFAM" id="SSF56059">
    <property type="entry name" value="Glutathione synthetase ATP-binding domain-like"/>
    <property type="match status" value="1"/>
</dbReference>
<feature type="signal peptide" evidence="12">
    <location>
        <begin position="1"/>
        <end position="20"/>
    </location>
</feature>
<keyword evidence="15" id="KW-1185">Reference proteome</keyword>
<keyword evidence="7 8" id="KW-0460">Magnesium</keyword>
<dbReference type="Pfam" id="PF08442">
    <property type="entry name" value="ATP-grasp_2"/>
    <property type="match status" value="1"/>
</dbReference>
<evidence type="ECO:0000256" key="11">
    <source>
        <dbReference type="SAM" id="MobiDB-lite"/>
    </source>
</evidence>
<dbReference type="AlphaFoldDB" id="A0A6A6K039"/>
<keyword evidence="5 8" id="KW-0479">Metal-binding</keyword>
<evidence type="ECO:0000313" key="14">
    <source>
        <dbReference type="EMBL" id="KAF2281703.1"/>
    </source>
</evidence>
<dbReference type="SUPFAM" id="SSF52210">
    <property type="entry name" value="Succinyl-CoA synthetase domains"/>
    <property type="match status" value="2"/>
</dbReference>
<feature type="region of interest" description="Disordered" evidence="11">
    <location>
        <begin position="912"/>
        <end position="931"/>
    </location>
</feature>
<dbReference type="SUPFAM" id="SSF53850">
    <property type="entry name" value="Periplasmic binding protein-like II"/>
    <property type="match status" value="1"/>
</dbReference>
<organism evidence="14 15">
    <name type="scientific">Hevea brasiliensis</name>
    <name type="common">Para rubber tree</name>
    <name type="synonym">Siphonia brasiliensis</name>
    <dbReference type="NCBI Taxonomy" id="3981"/>
    <lineage>
        <taxon>Eukaryota</taxon>
        <taxon>Viridiplantae</taxon>
        <taxon>Streptophyta</taxon>
        <taxon>Embryophyta</taxon>
        <taxon>Tracheophyta</taxon>
        <taxon>Spermatophyta</taxon>
        <taxon>Magnoliopsida</taxon>
        <taxon>eudicotyledons</taxon>
        <taxon>Gunneridae</taxon>
        <taxon>Pentapetalae</taxon>
        <taxon>rosids</taxon>
        <taxon>fabids</taxon>
        <taxon>Malpighiales</taxon>
        <taxon>Euphorbiaceae</taxon>
        <taxon>Crotonoideae</taxon>
        <taxon>Micrandreae</taxon>
        <taxon>Hevea</taxon>
    </lineage>
</organism>
<keyword evidence="3 8" id="KW-0816">Tricarboxylic acid cycle</keyword>
<dbReference type="Pfam" id="PF12849">
    <property type="entry name" value="PBP_like_2"/>
    <property type="match status" value="1"/>
</dbReference>
<dbReference type="Proteomes" id="UP000467840">
    <property type="component" value="Unassembled WGS sequence"/>
</dbReference>
<dbReference type="FunFam" id="3.30.470.20:FF:000002">
    <property type="entry name" value="Succinate--CoA ligase [ADP-forming] subunit beta"/>
    <property type="match status" value="1"/>
</dbReference>
<dbReference type="GO" id="GO:0006099">
    <property type="term" value="P:tricarboxylic acid cycle"/>
    <property type="evidence" value="ECO:0007669"/>
    <property type="project" value="UniProtKB-UniRule"/>
</dbReference>
<dbReference type="PANTHER" id="PTHR11815">
    <property type="entry name" value="SUCCINYL-COA SYNTHETASE BETA CHAIN"/>
    <property type="match status" value="1"/>
</dbReference>
<keyword evidence="8 9" id="KW-0067">ATP-binding</keyword>
<dbReference type="GO" id="GO:0005739">
    <property type="term" value="C:mitochondrion"/>
    <property type="evidence" value="ECO:0007669"/>
    <property type="project" value="UniProtKB-SubCell"/>
</dbReference>
<keyword evidence="8" id="KW-0496">Mitochondrion</keyword>
<evidence type="ECO:0000256" key="12">
    <source>
        <dbReference type="SAM" id="SignalP"/>
    </source>
</evidence>
<dbReference type="InterPro" id="IPR013815">
    <property type="entry name" value="ATP_grasp_subdomain_1"/>
</dbReference>
<dbReference type="Gene3D" id="3.40.50.720">
    <property type="entry name" value="NAD(P)-binding Rossmann-like Domain"/>
    <property type="match status" value="1"/>
</dbReference>
<dbReference type="Gene3D" id="3.30.470.20">
    <property type="entry name" value="ATP-grasp fold, B domain"/>
    <property type="match status" value="1"/>
</dbReference>
<dbReference type="FunFam" id="3.30.1490.20:FF:000002">
    <property type="entry name" value="Succinate--CoA ligase [ADP-forming] subunit beta"/>
    <property type="match status" value="1"/>
</dbReference>
<evidence type="ECO:0000259" key="13">
    <source>
        <dbReference type="PROSITE" id="PS50975"/>
    </source>
</evidence>
<keyword evidence="4 8" id="KW-0436">Ligase</keyword>
<dbReference type="InterPro" id="IPR016102">
    <property type="entry name" value="Succinyl-CoA_synth-like"/>
</dbReference>
<reference evidence="14 15" key="1">
    <citation type="journal article" date="2020" name="Mol. Plant">
        <title>The Chromosome-Based Rubber Tree Genome Provides New Insights into Spurge Genome Evolution and Rubber Biosynthesis.</title>
        <authorList>
            <person name="Liu J."/>
            <person name="Shi C."/>
            <person name="Shi C.C."/>
            <person name="Li W."/>
            <person name="Zhang Q.J."/>
            <person name="Zhang Y."/>
            <person name="Li K."/>
            <person name="Lu H.F."/>
            <person name="Shi C."/>
            <person name="Zhu S.T."/>
            <person name="Xiao Z.Y."/>
            <person name="Nan H."/>
            <person name="Yue Y."/>
            <person name="Zhu X.G."/>
            <person name="Wu Y."/>
            <person name="Hong X.N."/>
            <person name="Fan G.Y."/>
            <person name="Tong Y."/>
            <person name="Zhang D."/>
            <person name="Mao C.L."/>
            <person name="Liu Y.L."/>
            <person name="Hao S.J."/>
            <person name="Liu W.Q."/>
            <person name="Lv M.Q."/>
            <person name="Zhang H.B."/>
            <person name="Liu Y."/>
            <person name="Hu-Tang G.R."/>
            <person name="Wang J.P."/>
            <person name="Wang J.H."/>
            <person name="Sun Y.H."/>
            <person name="Ni S.B."/>
            <person name="Chen W.B."/>
            <person name="Zhang X.C."/>
            <person name="Jiao Y.N."/>
            <person name="Eichler E.E."/>
            <person name="Li G.H."/>
            <person name="Liu X."/>
            <person name="Gao L.Z."/>
        </authorList>
    </citation>
    <scope>NUCLEOTIDE SEQUENCE [LARGE SCALE GENOMIC DNA]</scope>
    <source>
        <strain evidence="15">cv. GT1</strain>
        <tissue evidence="14">Leaf</tissue>
    </source>
</reference>
<keyword evidence="6 8" id="KW-0547">Nucleotide-binding</keyword>
<evidence type="ECO:0000256" key="2">
    <source>
        <dbReference type="ARBA" id="ARBA00011412"/>
    </source>
</evidence>
<evidence type="ECO:0000256" key="5">
    <source>
        <dbReference type="ARBA" id="ARBA00022723"/>
    </source>
</evidence>
<evidence type="ECO:0000256" key="9">
    <source>
        <dbReference type="PROSITE-ProRule" id="PRU00409"/>
    </source>
</evidence>
<feature type="chain" id="PRO_5025571857" description="Succinate--CoA ligase [ADP-forming] subunit beta, mitochondrial" evidence="12">
    <location>
        <begin position="21"/>
        <end position="967"/>
    </location>
</feature>
<dbReference type="UniPathway" id="UPA00223">
    <property type="reaction ID" value="UER00999"/>
</dbReference>
<accession>A0A6A6K039</accession>
<evidence type="ECO:0000256" key="3">
    <source>
        <dbReference type="ARBA" id="ARBA00022532"/>
    </source>
</evidence>
<comment type="subcellular location">
    <subcellularLocation>
        <location evidence="8">Mitochondrion</location>
    </subcellularLocation>
</comment>
<dbReference type="SUPFAM" id="SSF51735">
    <property type="entry name" value="NAD(P)-binding Rossmann-fold domains"/>
    <property type="match status" value="1"/>
</dbReference>
<evidence type="ECO:0000256" key="8">
    <source>
        <dbReference type="HAMAP-Rule" id="MF_03219"/>
    </source>
</evidence>
<name>A0A6A6K039_HEVBR</name>
<feature type="binding site" evidence="8">
    <location>
        <position position="579"/>
    </location>
    <ligand>
        <name>Mg(2+)</name>
        <dbReference type="ChEBI" id="CHEBI:18420"/>
    </ligand>
</feature>
<dbReference type="InterPro" id="IPR005811">
    <property type="entry name" value="SUCC_ACL_C"/>
</dbReference>
<dbReference type="HAMAP" id="MF_00558">
    <property type="entry name" value="Succ_CoA_beta"/>
    <property type="match status" value="1"/>
</dbReference>
<dbReference type="PROSITE" id="PS01217">
    <property type="entry name" value="SUCCINYL_COA_LIG_3"/>
    <property type="match status" value="1"/>
</dbReference>
<dbReference type="InterPro" id="IPR017866">
    <property type="entry name" value="Succ-CoA_synthase_bsu_CS"/>
</dbReference>
<feature type="binding site" evidence="8">
    <location>
        <begin position="419"/>
        <end position="421"/>
    </location>
    <ligand>
        <name>ATP</name>
        <dbReference type="ChEBI" id="CHEBI:30616"/>
    </ligand>
</feature>
<dbReference type="InterPro" id="IPR017440">
    <property type="entry name" value="Cit_synth/succinyl-CoA_lig_AS"/>
</dbReference>
<proteinExistence type="inferred from homology"/>
<dbReference type="PROSITE" id="PS50975">
    <property type="entry name" value="ATP_GRASP"/>
    <property type="match status" value="1"/>
</dbReference>
<dbReference type="Gene3D" id="3.40.190.10">
    <property type="entry name" value="Periplasmic binding protein-like II"/>
    <property type="match status" value="2"/>
</dbReference>
<evidence type="ECO:0000256" key="10">
    <source>
        <dbReference type="RuleBase" id="RU361258"/>
    </source>
</evidence>
<evidence type="ECO:0000256" key="6">
    <source>
        <dbReference type="ARBA" id="ARBA00022741"/>
    </source>
</evidence>
<comment type="subunit">
    <text evidence="8 10">Heterodimer of an alpha and a beta subunit.</text>
</comment>
<protein>
    <recommendedName>
        <fullName evidence="8">Succinate--CoA ligase [ADP-forming] subunit beta, mitochondrial</fullName>
        <ecNumber evidence="8">6.2.1.5</ecNumber>
    </recommendedName>
    <alternativeName>
        <fullName evidence="8">Succinyl-CoA synthetase beta chain</fullName>
        <shortName evidence="8">SCS-beta</shortName>
    </alternativeName>
</protein>
<feature type="binding site" evidence="8">
    <location>
        <position position="630"/>
    </location>
    <ligand>
        <name>substrate</name>
        <note>ligand shared with subunit alpha</note>
    </ligand>
</feature>
<evidence type="ECO:0000313" key="15">
    <source>
        <dbReference type="Proteomes" id="UP000467840"/>
    </source>
</evidence>
<feature type="domain" description="ATP-grasp" evidence="13">
    <location>
        <begin position="375"/>
        <end position="610"/>
    </location>
</feature>
<comment type="similarity">
    <text evidence="8 10">Belongs to the succinate/malate CoA ligase beta subunit family.</text>
</comment>
<evidence type="ECO:0000256" key="4">
    <source>
        <dbReference type="ARBA" id="ARBA00022598"/>
    </source>
</evidence>
<feature type="binding site" evidence="8">
    <location>
        <position position="565"/>
    </location>
    <ligand>
        <name>Mg(2+)</name>
        <dbReference type="ChEBI" id="CHEBI:18420"/>
    </ligand>
</feature>
<dbReference type="GO" id="GO:0004775">
    <property type="term" value="F:succinate-CoA ligase (ADP-forming) activity"/>
    <property type="evidence" value="ECO:0007669"/>
    <property type="project" value="UniProtKB-UniRule"/>
</dbReference>
<comment type="catalytic activity">
    <reaction evidence="8">
        <text>succinate + ATP + CoA = succinyl-CoA + ADP + phosphate</text>
        <dbReference type="Rhea" id="RHEA:17661"/>
        <dbReference type="ChEBI" id="CHEBI:30031"/>
        <dbReference type="ChEBI" id="CHEBI:30616"/>
        <dbReference type="ChEBI" id="CHEBI:43474"/>
        <dbReference type="ChEBI" id="CHEBI:57287"/>
        <dbReference type="ChEBI" id="CHEBI:57292"/>
        <dbReference type="ChEBI" id="CHEBI:456216"/>
        <dbReference type="EC" id="6.2.1.5"/>
    </reaction>
</comment>
<dbReference type="GO" id="GO:0006104">
    <property type="term" value="P:succinyl-CoA metabolic process"/>
    <property type="evidence" value="ECO:0007669"/>
    <property type="project" value="TreeGrafter"/>
</dbReference>
<dbReference type="PANTHER" id="PTHR11815:SF10">
    <property type="entry name" value="SUCCINATE--COA LIGASE [GDP-FORMING] SUBUNIT BETA, MITOCHONDRIAL"/>
    <property type="match status" value="1"/>
</dbReference>
<dbReference type="Gene3D" id="3.30.1490.20">
    <property type="entry name" value="ATP-grasp fold, A domain"/>
    <property type="match status" value="1"/>
</dbReference>
<dbReference type="PROSITE" id="PS00399">
    <property type="entry name" value="SUCCINYL_COA_LIG_2"/>
    <property type="match status" value="1"/>
</dbReference>
<keyword evidence="12" id="KW-0732">Signal</keyword>
<dbReference type="GO" id="GO:0005524">
    <property type="term" value="F:ATP binding"/>
    <property type="evidence" value="ECO:0007669"/>
    <property type="project" value="UniProtKB-UniRule"/>
</dbReference>
<dbReference type="NCBIfam" id="TIGR01016">
    <property type="entry name" value="sucCoAbeta"/>
    <property type="match status" value="1"/>
</dbReference>
<comment type="pathway">
    <text evidence="1 8">Carbohydrate metabolism; tricarboxylic acid cycle; succinate from succinyl-CoA (ligase route): step 1/1.</text>
</comment>
<evidence type="ECO:0000256" key="1">
    <source>
        <dbReference type="ARBA" id="ARBA00005064"/>
    </source>
</evidence>
<dbReference type="SMART" id="SM00881">
    <property type="entry name" value="CoA_binding"/>
    <property type="match status" value="1"/>
</dbReference>
<dbReference type="EC" id="6.2.1.5" evidence="8"/>
<dbReference type="InterPro" id="IPR003781">
    <property type="entry name" value="CoA-bd"/>
</dbReference>
<dbReference type="InterPro" id="IPR013650">
    <property type="entry name" value="ATP-grasp_succ-CoA_synth-type"/>
</dbReference>
<comment type="cofactor">
    <cofactor evidence="8">
        <name>Mg(2+)</name>
        <dbReference type="ChEBI" id="CHEBI:18420"/>
    </cofactor>
    <text evidence="8">Binds 1 Mg(2+) ion per subunit.</text>
</comment>
<dbReference type="Gene3D" id="3.40.50.261">
    <property type="entry name" value="Succinyl-CoA synthetase domains"/>
    <property type="match status" value="2"/>
</dbReference>
<dbReference type="Pfam" id="PF00549">
    <property type="entry name" value="Ligase_CoA"/>
    <property type="match status" value="2"/>
</dbReference>
<dbReference type="InterPro" id="IPR036291">
    <property type="entry name" value="NAD(P)-bd_dom_sf"/>
</dbReference>
<evidence type="ECO:0000256" key="7">
    <source>
        <dbReference type="ARBA" id="ARBA00022842"/>
    </source>
</evidence>
<sequence>MGLWGFSFVALVALALGAGADQIRVVGSSTVFPFISSVAEEFGRFSAYRTPVIESVGSGMGFNMFCAGSGSDTPDIAMSSRRIKDAEVELCGVNGVKDMIEIGLGYDGIVVASAKQKEEVDFSLVDLFGALSKYSLSDEYGKVPINKHSMWSEVRPGLPEHEIEVYGPHKNTGTYDILVDTAISGVCMSAKNFVDSYPNLEERKRVCSSIRNDGKYIEVATSENVVIHKISKNSNAFGILSFSFLVKNQGEIQGNKVAGVEPNYDTISSGKYVLSRPIYIYVKREHLQSTPGLKEFVKEVLRPESIGGSGYLVNLGFVPLQKEQLEQTSRKSLRGFGLVEVVVYHGDIEQGIRTLKKKLQREGAVVVNVHEFQAKGVLSSFGVTVPRGVVVESVEEVDRLLGDLAPGPVVVKAQIHAGGRGKAGGVKIGNTRDEVKSLVEQMLHSVLVTHQTSPEGQKVNKVYLEEGADIGKEYYIGAVVDRGVGRVSVIFSSEGGVDIETVAKERPDMVSVVHIDPLYGFRSFHGQELCRRFGLGPKQVSGVASMARKIYKVLVETDASQVEINPLAETSSGEFLALDAKIAFDDNGLYRNPEVAKLQDPDEYAVEELEAAEHGLSYIKMDGNIGCMVNGAGLAMATMDIIKYYGGEPANFLDVGGGASQEAVREAFNIILQSGVKGILVNIFGGIMRCDVIAKGIIESTKEIGVDVPLVVRLSGTNFEIGRKLLDDSGLGITAATDLDEAASFIVKMAIAYGTKMVGGVTPGKGGTTHLGLPVFDTVLQAKAETQANASVIYVPAPYAADAILEAIEAEIELIVCITEGIPVLDMVQVKRALAGSKSRMIGPNCPGIITPEECKIGIMPGSTKRLFLEDEETHGIVIIGEIGGSEEEEAVEFLQSSGTKKPVVGFVAGQTAPPGKRMGHAGAISSGSSGTAKGKIEFMKRAGVAVAETPAVIGKTVLDVMGKRSS</sequence>
<comment type="function">
    <text evidence="8">Succinyl-CoA synthetase functions in the citric acid cycle (TCA), coupling the hydrolysis of succinyl-CoA to the synthesis of ATP and thus represents the only step of substrate-level phosphorylation in the TCA. The beta subunit provides nucleotide specificity of the enzyme and binds the substrate succinate, while the binding sites for coenzyme A and phosphate are found in the alpha subunit.</text>
</comment>
<feature type="binding site" evidence="8">
    <location>
        <begin position="686"/>
        <end position="688"/>
    </location>
    <ligand>
        <name>substrate</name>
        <note>ligand shared with subunit alpha</note>
    </ligand>
</feature>
<dbReference type="GO" id="GO:0000287">
    <property type="term" value="F:magnesium ion binding"/>
    <property type="evidence" value="ECO:0007669"/>
    <property type="project" value="UniProtKB-UniRule"/>
</dbReference>
<feature type="compositionally biased region" description="Low complexity" evidence="11">
    <location>
        <begin position="922"/>
        <end position="931"/>
    </location>
</feature>
<dbReference type="InterPro" id="IPR011761">
    <property type="entry name" value="ATP-grasp"/>
</dbReference>
<feature type="binding site" evidence="8">
    <location>
        <position position="412"/>
    </location>
    <ligand>
        <name>ATP</name>
        <dbReference type="ChEBI" id="CHEBI:30616"/>
    </ligand>
</feature>
<comment type="subunit">
    <text evidence="2">Heterooctamer of 4 alpha and 4 beta chains.</text>
</comment>
<dbReference type="GO" id="GO:0042709">
    <property type="term" value="C:succinate-CoA ligase complex"/>
    <property type="evidence" value="ECO:0007669"/>
    <property type="project" value="TreeGrafter"/>
</dbReference>
<gene>
    <name evidence="14" type="ORF">GH714_042527</name>
</gene>